<evidence type="ECO:0000313" key="1">
    <source>
        <dbReference type="EMBL" id="CAF0836260.1"/>
    </source>
</evidence>
<dbReference type="EMBL" id="CAJNOR010000197">
    <property type="protein sequence ID" value="CAF0836260.1"/>
    <property type="molecule type" value="Genomic_DNA"/>
</dbReference>
<gene>
    <name evidence="1" type="ORF">XAT740_LOCUS4727</name>
</gene>
<reference evidence="1" key="1">
    <citation type="submission" date="2021-02" db="EMBL/GenBank/DDBJ databases">
        <authorList>
            <person name="Nowell W R."/>
        </authorList>
    </citation>
    <scope>NUCLEOTIDE SEQUENCE</scope>
</reference>
<proteinExistence type="predicted"/>
<protein>
    <submittedName>
        <fullName evidence="1">Uncharacterized protein</fullName>
    </submittedName>
</protein>
<evidence type="ECO:0000313" key="2">
    <source>
        <dbReference type="Proteomes" id="UP000663828"/>
    </source>
</evidence>
<organism evidence="1 2">
    <name type="scientific">Adineta ricciae</name>
    <name type="common">Rotifer</name>
    <dbReference type="NCBI Taxonomy" id="249248"/>
    <lineage>
        <taxon>Eukaryota</taxon>
        <taxon>Metazoa</taxon>
        <taxon>Spiralia</taxon>
        <taxon>Gnathifera</taxon>
        <taxon>Rotifera</taxon>
        <taxon>Eurotatoria</taxon>
        <taxon>Bdelloidea</taxon>
        <taxon>Adinetida</taxon>
        <taxon>Adinetidae</taxon>
        <taxon>Adineta</taxon>
    </lineage>
</organism>
<sequence length="84" mass="9613">MSLARRPQFSNGFYPRARPFDEFLMGNTFETFDHVVDPNTNPVYMPSVQSGRQAHFYQSSIMGHIYQASTRPIRNTNHPFSTGG</sequence>
<accession>A0A813VEB5</accession>
<keyword evidence="2" id="KW-1185">Reference proteome</keyword>
<dbReference type="AlphaFoldDB" id="A0A813VEB5"/>
<name>A0A813VEB5_ADIRI</name>
<comment type="caution">
    <text evidence="1">The sequence shown here is derived from an EMBL/GenBank/DDBJ whole genome shotgun (WGS) entry which is preliminary data.</text>
</comment>
<dbReference type="Proteomes" id="UP000663828">
    <property type="component" value="Unassembled WGS sequence"/>
</dbReference>